<evidence type="ECO:0000259" key="2">
    <source>
        <dbReference type="SMART" id="SM00062"/>
    </source>
</evidence>
<dbReference type="AlphaFoldDB" id="A0A916X1Q7"/>
<dbReference type="CDD" id="cd01004">
    <property type="entry name" value="PBP2_MidA_like"/>
    <property type="match status" value="1"/>
</dbReference>
<dbReference type="Pfam" id="PF00497">
    <property type="entry name" value="SBP_bac_3"/>
    <property type="match status" value="1"/>
</dbReference>
<keyword evidence="1" id="KW-0732">Signal</keyword>
<feature type="domain" description="Solute-binding protein family 3/N-terminal" evidence="2">
    <location>
        <begin position="26"/>
        <end position="251"/>
    </location>
</feature>
<evidence type="ECO:0000313" key="4">
    <source>
        <dbReference type="Proteomes" id="UP000621454"/>
    </source>
</evidence>
<dbReference type="InterPro" id="IPR001638">
    <property type="entry name" value="Solute-binding_3/MltF_N"/>
</dbReference>
<keyword evidence="4" id="KW-1185">Reference proteome</keyword>
<sequence length="264" mass="27998">MSQSVTVTKNASLHDQLPDRIKSSGQLIVGVNVPYSPNEFKDSSGKIVGFDVDVMNKIGTVLGVTPVYKEADFDKIIPAIQQGTFDVGMSSFTDTREREKTVDFVTYFSAGVQWARPAGKNIDPNNACGLSVAVQSTTTEDTDELPAKSQACVDAGKKPINKVKFDDQASATNALMLGKVDAMSADSPVTAYAVKQSNGKLELAGDIFDSAPYGFPVQKGSPLGPVLQKAVQELIDSGAFAEVARSWGVENGVIKQSELNGAIS</sequence>
<dbReference type="SMART" id="SM00062">
    <property type="entry name" value="PBPb"/>
    <property type="match status" value="1"/>
</dbReference>
<dbReference type="PANTHER" id="PTHR35936:SF17">
    <property type="entry name" value="ARGININE-BINDING EXTRACELLULAR PROTEIN ARTP"/>
    <property type="match status" value="1"/>
</dbReference>
<organism evidence="3 4">
    <name type="scientific">Gordonia jinhuaensis</name>
    <dbReference type="NCBI Taxonomy" id="1517702"/>
    <lineage>
        <taxon>Bacteria</taxon>
        <taxon>Bacillati</taxon>
        <taxon>Actinomycetota</taxon>
        <taxon>Actinomycetes</taxon>
        <taxon>Mycobacteriales</taxon>
        <taxon>Gordoniaceae</taxon>
        <taxon>Gordonia</taxon>
    </lineage>
</organism>
<gene>
    <name evidence="3" type="ORF">GCM10011489_37810</name>
</gene>
<evidence type="ECO:0000256" key="1">
    <source>
        <dbReference type="ARBA" id="ARBA00022729"/>
    </source>
</evidence>
<dbReference type="Proteomes" id="UP000621454">
    <property type="component" value="Unassembled WGS sequence"/>
</dbReference>
<reference evidence="3" key="1">
    <citation type="journal article" date="2014" name="Int. J. Syst. Evol. Microbiol.">
        <title>Complete genome sequence of Corynebacterium casei LMG S-19264T (=DSM 44701T), isolated from a smear-ripened cheese.</title>
        <authorList>
            <consortium name="US DOE Joint Genome Institute (JGI-PGF)"/>
            <person name="Walter F."/>
            <person name="Albersmeier A."/>
            <person name="Kalinowski J."/>
            <person name="Ruckert C."/>
        </authorList>
    </citation>
    <scope>NUCLEOTIDE SEQUENCE</scope>
    <source>
        <strain evidence="3">CGMCC 1.12827</strain>
    </source>
</reference>
<dbReference type="PANTHER" id="PTHR35936">
    <property type="entry name" value="MEMBRANE-BOUND LYTIC MUREIN TRANSGLYCOSYLASE F"/>
    <property type="match status" value="1"/>
</dbReference>
<comment type="caution">
    <text evidence="3">The sequence shown here is derived from an EMBL/GenBank/DDBJ whole genome shotgun (WGS) entry which is preliminary data.</text>
</comment>
<name>A0A916X1Q7_9ACTN</name>
<protein>
    <submittedName>
        <fullName evidence="3">ABC transporter substrate-binding protein</fullName>
    </submittedName>
</protein>
<accession>A0A916X1Q7</accession>
<evidence type="ECO:0000313" key="3">
    <source>
        <dbReference type="EMBL" id="GGB47014.1"/>
    </source>
</evidence>
<dbReference type="SUPFAM" id="SSF53850">
    <property type="entry name" value="Periplasmic binding protein-like II"/>
    <property type="match status" value="1"/>
</dbReference>
<dbReference type="Gene3D" id="3.40.190.10">
    <property type="entry name" value="Periplasmic binding protein-like II"/>
    <property type="match status" value="2"/>
</dbReference>
<dbReference type="EMBL" id="BMGC01000053">
    <property type="protein sequence ID" value="GGB47014.1"/>
    <property type="molecule type" value="Genomic_DNA"/>
</dbReference>
<proteinExistence type="predicted"/>
<reference evidence="3" key="2">
    <citation type="submission" date="2020-09" db="EMBL/GenBank/DDBJ databases">
        <authorList>
            <person name="Sun Q."/>
            <person name="Zhou Y."/>
        </authorList>
    </citation>
    <scope>NUCLEOTIDE SEQUENCE</scope>
    <source>
        <strain evidence="3">CGMCC 1.12827</strain>
    </source>
</reference>